<feature type="transmembrane region" description="Helical" evidence="6">
    <location>
        <begin position="145"/>
        <end position="162"/>
    </location>
</feature>
<dbReference type="GO" id="GO:0022857">
    <property type="term" value="F:transmembrane transporter activity"/>
    <property type="evidence" value="ECO:0007669"/>
    <property type="project" value="InterPro"/>
</dbReference>
<reference evidence="8 9" key="1">
    <citation type="submission" date="2014-03" db="EMBL/GenBank/DDBJ databases">
        <title>Genome sequence of Clostridium litorale W6, DSM 5388.</title>
        <authorList>
            <person name="Poehlein A."/>
            <person name="Jagirdar A."/>
            <person name="Khonsari B."/>
            <person name="Chibani C.M."/>
            <person name="Gutierrez Gutierrez D.A."/>
            <person name="Davydova E."/>
            <person name="Alghaithi H.S."/>
            <person name="Nair K.P."/>
            <person name="Dhamotharan K."/>
            <person name="Chandran L."/>
            <person name="G W."/>
            <person name="Daniel R."/>
        </authorList>
    </citation>
    <scope>NUCLEOTIDE SEQUENCE [LARGE SCALE GENOMIC DNA]</scope>
    <source>
        <strain evidence="8 9">W6</strain>
    </source>
</reference>
<feature type="transmembrane region" description="Helical" evidence="6">
    <location>
        <begin position="192"/>
        <end position="214"/>
    </location>
</feature>
<sequence>MALVAFLSAAIQAGTPLLFATLGEIVTEKSGNLNLGVEGMMLIGAVAGFKVGLITSSPLLAIIGAVIAGALSALIFAFLTVTLRANQVVSGLSLTILGTGISSFIGQSLIGTVVPQKVGEFFKAINLPLLSQIPFMGDVIFKQNVFVYMGYVCAIAIGVYMYRTRKGLNLRMVGENPAAADASGINVTLYKYVHILAGGALCALGGAYLSLVYVPAWQENVTAGRGWIAVALVIFSMWNPYKAMASAYFFGGLDIIGFRIQKYNLPISQYVIDMLPYIATILVLVVVSAKKSKENMAPESLGVSYFREDR</sequence>
<feature type="transmembrane region" description="Helical" evidence="6">
    <location>
        <begin position="270"/>
        <end position="289"/>
    </location>
</feature>
<keyword evidence="2" id="KW-1003">Cell membrane</keyword>
<dbReference type="AlphaFoldDB" id="A0A069RE56"/>
<proteinExistence type="predicted"/>
<dbReference type="InterPro" id="IPR001851">
    <property type="entry name" value="ABC_transp_permease"/>
</dbReference>
<evidence type="ECO:0000313" key="9">
    <source>
        <dbReference type="Proteomes" id="UP000027946"/>
    </source>
</evidence>
<dbReference type="OrthoDB" id="9792579at2"/>
<dbReference type="eggNOG" id="COG1079">
    <property type="taxonomic scope" value="Bacteria"/>
</dbReference>
<name>A0A069RE56_PEPLI</name>
<feature type="transmembrane region" description="Helical" evidence="6">
    <location>
        <begin position="91"/>
        <end position="114"/>
    </location>
</feature>
<dbReference type="PANTHER" id="PTHR43370:SF2">
    <property type="entry name" value="ABC TRANSPORTER PERMEASE PROTEIN"/>
    <property type="match status" value="1"/>
</dbReference>
<evidence type="ECO:0000313" key="8">
    <source>
        <dbReference type="EMBL" id="KDR95359.1"/>
    </source>
</evidence>
<keyword evidence="5 6" id="KW-0472">Membrane</keyword>
<gene>
    <name evidence="7" type="primary">tsgC13</name>
    <name evidence="8" type="ORF">CLIT_10c00860</name>
    <name evidence="7" type="ORF">CLIT_23c02040</name>
</gene>
<feature type="transmembrane region" description="Helical" evidence="6">
    <location>
        <begin position="226"/>
        <end position="250"/>
    </location>
</feature>
<keyword evidence="9" id="KW-1185">Reference proteome</keyword>
<evidence type="ECO:0000256" key="4">
    <source>
        <dbReference type="ARBA" id="ARBA00022989"/>
    </source>
</evidence>
<organism evidence="8 9">
    <name type="scientific">Peptoclostridium litorale DSM 5388</name>
    <dbReference type="NCBI Taxonomy" id="1121324"/>
    <lineage>
        <taxon>Bacteria</taxon>
        <taxon>Bacillati</taxon>
        <taxon>Bacillota</taxon>
        <taxon>Clostridia</taxon>
        <taxon>Peptostreptococcales</taxon>
        <taxon>Peptoclostridiaceae</taxon>
        <taxon>Peptoclostridium</taxon>
    </lineage>
</organism>
<evidence type="ECO:0000313" key="7">
    <source>
        <dbReference type="EMBL" id="KDR93932.1"/>
    </source>
</evidence>
<comment type="subcellular location">
    <subcellularLocation>
        <location evidence="1">Cell membrane</location>
        <topology evidence="1">Multi-pass membrane protein</topology>
    </subcellularLocation>
</comment>
<keyword evidence="3 6" id="KW-0812">Transmembrane</keyword>
<dbReference type="GO" id="GO:0005886">
    <property type="term" value="C:plasma membrane"/>
    <property type="evidence" value="ECO:0007669"/>
    <property type="project" value="UniProtKB-SubCell"/>
</dbReference>
<feature type="transmembrane region" description="Helical" evidence="6">
    <location>
        <begin position="33"/>
        <end position="52"/>
    </location>
</feature>
<dbReference type="EMBL" id="JJMM01000010">
    <property type="protein sequence ID" value="KDR95359.1"/>
    <property type="molecule type" value="Genomic_DNA"/>
</dbReference>
<evidence type="ECO:0000256" key="1">
    <source>
        <dbReference type="ARBA" id="ARBA00004651"/>
    </source>
</evidence>
<dbReference type="EMBL" id="JJMM01000026">
    <property type="protein sequence ID" value="KDR93932.1"/>
    <property type="molecule type" value="Genomic_DNA"/>
</dbReference>
<evidence type="ECO:0000256" key="5">
    <source>
        <dbReference type="ARBA" id="ARBA00023136"/>
    </source>
</evidence>
<dbReference type="Pfam" id="PF02653">
    <property type="entry name" value="BPD_transp_2"/>
    <property type="match status" value="1"/>
</dbReference>
<dbReference type="RefSeq" id="WP_038263534.1">
    <property type="nucleotide sequence ID" value="NZ_FSRH01000004.1"/>
</dbReference>
<evidence type="ECO:0000256" key="3">
    <source>
        <dbReference type="ARBA" id="ARBA00022692"/>
    </source>
</evidence>
<comment type="caution">
    <text evidence="8">The sequence shown here is derived from an EMBL/GenBank/DDBJ whole genome shotgun (WGS) entry which is preliminary data.</text>
</comment>
<dbReference type="STRING" id="1121324.CLIT_10c00860"/>
<evidence type="ECO:0000256" key="2">
    <source>
        <dbReference type="ARBA" id="ARBA00022475"/>
    </source>
</evidence>
<accession>A0A069RE56</accession>
<keyword evidence="4 6" id="KW-1133">Transmembrane helix</keyword>
<feature type="transmembrane region" description="Helical" evidence="6">
    <location>
        <begin position="59"/>
        <end position="79"/>
    </location>
</feature>
<dbReference type="PANTHER" id="PTHR43370">
    <property type="entry name" value="SUGAR ABC TRANSPORTER INTEGRAL MEMBRANE PROTEIN-RELATED"/>
    <property type="match status" value="1"/>
</dbReference>
<evidence type="ECO:0000256" key="6">
    <source>
        <dbReference type="SAM" id="Phobius"/>
    </source>
</evidence>
<dbReference type="Proteomes" id="UP000027946">
    <property type="component" value="Unassembled WGS sequence"/>
</dbReference>
<protein>
    <submittedName>
        <fullName evidence="7 8">Putative glucose ABC transporter permease protein</fullName>
    </submittedName>
</protein>
<dbReference type="CDD" id="cd06580">
    <property type="entry name" value="TM_PBP1_transp_TpRbsC_like"/>
    <property type="match status" value="1"/>
</dbReference>